<evidence type="ECO:0000259" key="3">
    <source>
        <dbReference type="Pfam" id="PF05617"/>
    </source>
</evidence>
<keyword evidence="5" id="KW-1185">Reference proteome</keyword>
<dbReference type="PANTHER" id="PTHR31181:SF51">
    <property type="entry name" value="EGG CELL-SECRETED PROTEIN 1.4"/>
    <property type="match status" value="1"/>
</dbReference>
<dbReference type="InterPro" id="IPR008502">
    <property type="entry name" value="Prolamin-like"/>
</dbReference>
<evidence type="ECO:0000256" key="1">
    <source>
        <dbReference type="ARBA" id="ARBA00022729"/>
    </source>
</evidence>
<evidence type="ECO:0000313" key="5">
    <source>
        <dbReference type="Proteomes" id="UP000623129"/>
    </source>
</evidence>
<dbReference type="EMBL" id="SWLB01000005">
    <property type="protein sequence ID" value="KAF3338577.1"/>
    <property type="molecule type" value="Genomic_DNA"/>
</dbReference>
<dbReference type="PANTHER" id="PTHR31181">
    <property type="entry name" value="EGG CELL-SECRETED PROTEIN 1.4"/>
    <property type="match status" value="1"/>
</dbReference>
<dbReference type="GO" id="GO:0080155">
    <property type="term" value="P:regulation of double fertilization forming a zygote and endosperm"/>
    <property type="evidence" value="ECO:0007669"/>
    <property type="project" value="TreeGrafter"/>
</dbReference>
<protein>
    <submittedName>
        <fullName evidence="4">Prolamin-like protein</fullName>
    </submittedName>
</protein>
<dbReference type="GO" id="GO:0005576">
    <property type="term" value="C:extracellular region"/>
    <property type="evidence" value="ECO:0007669"/>
    <property type="project" value="TreeGrafter"/>
</dbReference>
<sequence>MAKLPLYILLAVLLTTTVASASDAKAEGPLEAPLEDLSSADDLLCPFRFNFTSCWVSIAKVDGCAVELVKSITSFKVNVSTDCCNAVSDVSEKCFSIFGGLFAPLLRTHCIAFFPNASLAESPGSSA</sequence>
<accession>A0A833VG60</accession>
<feature type="chain" id="PRO_5032382749" evidence="2">
    <location>
        <begin position="22"/>
        <end position="127"/>
    </location>
</feature>
<dbReference type="GO" id="GO:0031982">
    <property type="term" value="C:vesicle"/>
    <property type="evidence" value="ECO:0007669"/>
    <property type="project" value="TreeGrafter"/>
</dbReference>
<proteinExistence type="predicted"/>
<dbReference type="Proteomes" id="UP000623129">
    <property type="component" value="Unassembled WGS sequence"/>
</dbReference>
<comment type="caution">
    <text evidence="4">The sequence shown here is derived from an EMBL/GenBank/DDBJ whole genome shotgun (WGS) entry which is preliminary data.</text>
</comment>
<dbReference type="GO" id="GO:2000008">
    <property type="term" value="P:regulation of protein localization to cell surface"/>
    <property type="evidence" value="ECO:0007669"/>
    <property type="project" value="TreeGrafter"/>
</dbReference>
<dbReference type="Pfam" id="PF05617">
    <property type="entry name" value="Prolamin_like"/>
    <property type="match status" value="1"/>
</dbReference>
<gene>
    <name evidence="4" type="ORF">FCM35_KLT17414</name>
</gene>
<feature type="signal peptide" evidence="2">
    <location>
        <begin position="1"/>
        <end position="21"/>
    </location>
</feature>
<name>A0A833VG60_9POAL</name>
<dbReference type="AlphaFoldDB" id="A0A833VG60"/>
<evidence type="ECO:0000313" key="4">
    <source>
        <dbReference type="EMBL" id="KAF3338577.1"/>
    </source>
</evidence>
<keyword evidence="1 2" id="KW-0732">Signal</keyword>
<organism evidence="4 5">
    <name type="scientific">Carex littledalei</name>
    <dbReference type="NCBI Taxonomy" id="544730"/>
    <lineage>
        <taxon>Eukaryota</taxon>
        <taxon>Viridiplantae</taxon>
        <taxon>Streptophyta</taxon>
        <taxon>Embryophyta</taxon>
        <taxon>Tracheophyta</taxon>
        <taxon>Spermatophyta</taxon>
        <taxon>Magnoliopsida</taxon>
        <taxon>Liliopsida</taxon>
        <taxon>Poales</taxon>
        <taxon>Cyperaceae</taxon>
        <taxon>Cyperoideae</taxon>
        <taxon>Cariceae</taxon>
        <taxon>Carex</taxon>
        <taxon>Carex subgen. Euthyceras</taxon>
    </lineage>
</organism>
<dbReference type="GO" id="GO:0009567">
    <property type="term" value="P:double fertilization forming a zygote and endosperm"/>
    <property type="evidence" value="ECO:0007669"/>
    <property type="project" value="TreeGrafter"/>
</dbReference>
<feature type="domain" description="Prolamin-like" evidence="3">
    <location>
        <begin position="54"/>
        <end position="101"/>
    </location>
</feature>
<dbReference type="OrthoDB" id="1862203at2759"/>
<evidence type="ECO:0000256" key="2">
    <source>
        <dbReference type="SAM" id="SignalP"/>
    </source>
</evidence>
<reference evidence="4" key="1">
    <citation type="submission" date="2020-01" db="EMBL/GenBank/DDBJ databases">
        <title>Genome sequence of Kobresia littledalei, the first chromosome-level genome in the family Cyperaceae.</title>
        <authorList>
            <person name="Qu G."/>
        </authorList>
    </citation>
    <scope>NUCLEOTIDE SEQUENCE</scope>
    <source>
        <strain evidence="4">C.B.Clarke</strain>
        <tissue evidence="4">Leaf</tissue>
    </source>
</reference>